<keyword evidence="2" id="KW-1185">Reference proteome</keyword>
<sequence length="46" mass="5826">MSQVFVIRKSDPRKRLQEMNQFRNEVEMRNFEETKYLRRMSQNKFV</sequence>
<proteinExistence type="predicted"/>
<dbReference type="OrthoDB" id="5792300at2759"/>
<protein>
    <submittedName>
        <fullName evidence="1">Uncharacterized protein</fullName>
    </submittedName>
</protein>
<dbReference type="InParanoid" id="A0A3P7EIU2"/>
<dbReference type="EMBL" id="UYWW01008870">
    <property type="protein sequence ID" value="VDM16129.1"/>
    <property type="molecule type" value="Genomic_DNA"/>
</dbReference>
<dbReference type="Proteomes" id="UP000270924">
    <property type="component" value="Unassembled WGS sequence"/>
</dbReference>
<accession>A0A3P7EIU2</accession>
<organism evidence="1 2">
    <name type="scientific">Wuchereria bancrofti</name>
    <dbReference type="NCBI Taxonomy" id="6293"/>
    <lineage>
        <taxon>Eukaryota</taxon>
        <taxon>Metazoa</taxon>
        <taxon>Ecdysozoa</taxon>
        <taxon>Nematoda</taxon>
        <taxon>Chromadorea</taxon>
        <taxon>Rhabditida</taxon>
        <taxon>Spirurina</taxon>
        <taxon>Spiruromorpha</taxon>
        <taxon>Filarioidea</taxon>
        <taxon>Onchocercidae</taxon>
        <taxon>Wuchereria</taxon>
    </lineage>
</organism>
<evidence type="ECO:0000313" key="2">
    <source>
        <dbReference type="Proteomes" id="UP000270924"/>
    </source>
</evidence>
<reference evidence="1 2" key="1">
    <citation type="submission" date="2018-11" db="EMBL/GenBank/DDBJ databases">
        <authorList>
            <consortium name="Pathogen Informatics"/>
        </authorList>
    </citation>
    <scope>NUCLEOTIDE SEQUENCE [LARGE SCALE GENOMIC DNA]</scope>
</reference>
<name>A0A3P7EIU2_WUCBA</name>
<dbReference type="AlphaFoldDB" id="A0A3P7EIU2"/>
<gene>
    <name evidence="1" type="ORF">WBA_LOCUS9278</name>
</gene>
<evidence type="ECO:0000313" key="1">
    <source>
        <dbReference type="EMBL" id="VDM16129.1"/>
    </source>
</evidence>